<evidence type="ECO:0008006" key="3">
    <source>
        <dbReference type="Google" id="ProtNLM"/>
    </source>
</evidence>
<evidence type="ECO:0000313" key="2">
    <source>
        <dbReference type="Proteomes" id="UP000009080"/>
    </source>
</evidence>
<protein>
    <recommendedName>
        <fullName evidence="3">SHOCT domain-containing protein</fullName>
    </recommendedName>
</protein>
<sequence length="176" mass="19594">MGWMASANYTHRGSMKYQSICGAMIALGLSLPSSAEVLIVDQLDTQHCRLVAENTCESKKSKESKSLAKCTQWHKNAAAEQQANTVVIDKATETERRRPNFDGSWKAITERSYTARYFDCPNEIVQAASMPAIDKPAPAANRSIAERLRLLKELREKSLITEAEYAAKKAEILESL</sequence>
<dbReference type="AlphaFoldDB" id="C5BJY5"/>
<reference evidence="1 2" key="1">
    <citation type="journal article" date="2009" name="PLoS ONE">
        <title>The complete genome of Teredinibacter turnerae T7901: an intracellular endosymbiont of marine wood-boring bivalves (shipworms).</title>
        <authorList>
            <person name="Yang J.C."/>
            <person name="Madupu R."/>
            <person name="Durkin A.S."/>
            <person name="Ekborg N.A."/>
            <person name="Pedamallu C.S."/>
            <person name="Hostetler J.B."/>
            <person name="Radune D."/>
            <person name="Toms B.S."/>
            <person name="Henrissat B."/>
            <person name="Coutinho P.M."/>
            <person name="Schwarz S."/>
            <person name="Field L."/>
            <person name="Trindade-Silva A.E."/>
            <person name="Soares C.A.G."/>
            <person name="Elshahawi S."/>
            <person name="Hanora A."/>
            <person name="Schmidt E.W."/>
            <person name="Haygood M.G."/>
            <person name="Posfai J."/>
            <person name="Benner J."/>
            <person name="Madinger C."/>
            <person name="Nove J."/>
            <person name="Anton B."/>
            <person name="Chaudhary K."/>
            <person name="Foster J."/>
            <person name="Holman A."/>
            <person name="Kumar S."/>
            <person name="Lessard P.A."/>
            <person name="Luyten Y.A."/>
            <person name="Slatko B."/>
            <person name="Wood N."/>
            <person name="Wu B."/>
            <person name="Teplitski M."/>
            <person name="Mougous J.D."/>
            <person name="Ward N."/>
            <person name="Eisen J.A."/>
            <person name="Badger J.H."/>
            <person name="Distel D.L."/>
        </authorList>
    </citation>
    <scope>NUCLEOTIDE SEQUENCE [LARGE SCALE GENOMIC DNA]</scope>
    <source>
        <strain evidence="2">ATCC 39867 / T7901</strain>
    </source>
</reference>
<gene>
    <name evidence="1" type="ordered locus">TERTU_4630</name>
</gene>
<evidence type="ECO:0000313" key="1">
    <source>
        <dbReference type="EMBL" id="ACR12201.1"/>
    </source>
</evidence>
<name>C5BJY5_TERTT</name>
<organism evidence="1 2">
    <name type="scientific">Teredinibacter turnerae (strain ATCC 39867 / T7901)</name>
    <dbReference type="NCBI Taxonomy" id="377629"/>
    <lineage>
        <taxon>Bacteria</taxon>
        <taxon>Pseudomonadati</taxon>
        <taxon>Pseudomonadota</taxon>
        <taxon>Gammaproteobacteria</taxon>
        <taxon>Cellvibrionales</taxon>
        <taxon>Cellvibrionaceae</taxon>
        <taxon>Teredinibacter</taxon>
    </lineage>
</organism>
<dbReference type="HOGENOM" id="CLU_1524410_0_0_6"/>
<dbReference type="KEGG" id="ttu:TERTU_4630"/>
<dbReference type="Proteomes" id="UP000009080">
    <property type="component" value="Chromosome"/>
</dbReference>
<dbReference type="eggNOG" id="ENOG502ZCV1">
    <property type="taxonomic scope" value="Bacteria"/>
</dbReference>
<accession>C5BJY5</accession>
<proteinExistence type="predicted"/>
<keyword evidence="2" id="KW-1185">Reference proteome</keyword>
<dbReference type="EMBL" id="CP001614">
    <property type="protein sequence ID" value="ACR12201.1"/>
    <property type="molecule type" value="Genomic_DNA"/>
</dbReference>